<dbReference type="InterPro" id="IPR050325">
    <property type="entry name" value="Prot/Nucl_acid_deglycase"/>
</dbReference>
<dbReference type="RefSeq" id="WP_124998536.1">
    <property type="nucleotide sequence ID" value="NZ_BHYK01000004.1"/>
</dbReference>
<dbReference type="EMBL" id="BHYK01000004">
    <property type="protein sequence ID" value="GCD09279.1"/>
    <property type="molecule type" value="Genomic_DNA"/>
</dbReference>
<dbReference type="Gene3D" id="3.40.50.880">
    <property type="match status" value="1"/>
</dbReference>
<evidence type="ECO:0000313" key="3">
    <source>
        <dbReference type="Proteomes" id="UP000287872"/>
    </source>
</evidence>
<dbReference type="PANTHER" id="PTHR48094">
    <property type="entry name" value="PROTEIN/NUCLEIC ACID DEGLYCASE DJ-1-RELATED"/>
    <property type="match status" value="1"/>
</dbReference>
<keyword evidence="3" id="KW-1185">Reference proteome</keyword>
<dbReference type="InterPro" id="IPR002818">
    <property type="entry name" value="DJ-1/PfpI"/>
</dbReference>
<gene>
    <name evidence="2" type="ORF">Ctaglu_09020</name>
</gene>
<dbReference type="InterPro" id="IPR029062">
    <property type="entry name" value="Class_I_gatase-like"/>
</dbReference>
<evidence type="ECO:0000259" key="1">
    <source>
        <dbReference type="Pfam" id="PF01965"/>
    </source>
</evidence>
<dbReference type="Pfam" id="PF01965">
    <property type="entry name" value="DJ-1_PfpI"/>
    <property type="match status" value="1"/>
</dbReference>
<reference evidence="2 3" key="1">
    <citation type="submission" date="2018-11" db="EMBL/GenBank/DDBJ databases">
        <title>Genome sequencing and assembly of Clostridium tagluense strain A121.</title>
        <authorList>
            <person name="Murakami T."/>
            <person name="Segawa T."/>
            <person name="Shcherbakova V.A."/>
            <person name="Mori H."/>
            <person name="Yoshimura Y."/>
        </authorList>
    </citation>
    <scope>NUCLEOTIDE SEQUENCE [LARGE SCALE GENOMIC DNA]</scope>
    <source>
        <strain evidence="2 3">A121</strain>
    </source>
</reference>
<dbReference type="GO" id="GO:0005737">
    <property type="term" value="C:cytoplasm"/>
    <property type="evidence" value="ECO:0007669"/>
    <property type="project" value="TreeGrafter"/>
</dbReference>
<comment type="caution">
    <text evidence="2">The sequence shown here is derived from an EMBL/GenBank/DDBJ whole genome shotgun (WGS) entry which is preliminary data.</text>
</comment>
<dbReference type="Proteomes" id="UP000287872">
    <property type="component" value="Unassembled WGS sequence"/>
</dbReference>
<proteinExistence type="predicted"/>
<sequence>MNVCVLYYDGFCEFEVVFAFAKFRNNIFSVALENRVYISEENQKYLPDKTIQQLNPDDIDLFIIPGGNPVQLYEKTELKEFILKLNEKNKFIAGICGGTELMVYYGLLDNKEANGDGEGFRVDESNKHIYEKIIIVDRDVVRDGNCITSIGQAFIEFSIELGKVMNIYKNDEEIKDDYNWFKNIKDKGYVKE</sequence>
<dbReference type="PANTHER" id="PTHR48094:SF19">
    <property type="entry name" value="DJ-1_PFPI DOMAIN-CONTAINING PROTEIN"/>
    <property type="match status" value="1"/>
</dbReference>
<accession>A0A401UII3</accession>
<evidence type="ECO:0000313" key="2">
    <source>
        <dbReference type="EMBL" id="GCD09279.1"/>
    </source>
</evidence>
<dbReference type="AlphaFoldDB" id="A0A401UII3"/>
<name>A0A401UII3_9CLOT</name>
<organism evidence="2 3">
    <name type="scientific">Clostridium tagluense</name>
    <dbReference type="NCBI Taxonomy" id="360422"/>
    <lineage>
        <taxon>Bacteria</taxon>
        <taxon>Bacillati</taxon>
        <taxon>Bacillota</taxon>
        <taxon>Clostridia</taxon>
        <taxon>Eubacteriales</taxon>
        <taxon>Clostridiaceae</taxon>
        <taxon>Clostridium</taxon>
    </lineage>
</organism>
<dbReference type="SUPFAM" id="SSF52317">
    <property type="entry name" value="Class I glutamine amidotransferase-like"/>
    <property type="match status" value="1"/>
</dbReference>
<dbReference type="OrthoDB" id="6003696at2"/>
<feature type="domain" description="DJ-1/PfpI" evidence="1">
    <location>
        <begin position="2"/>
        <end position="161"/>
    </location>
</feature>
<protein>
    <submittedName>
        <fullName evidence="2">Thiazole biosynthesis protein ThiJ</fullName>
    </submittedName>
</protein>